<keyword evidence="2" id="KW-1185">Reference proteome</keyword>
<protein>
    <submittedName>
        <fullName evidence="1">Uncharacterized protein</fullName>
    </submittedName>
</protein>
<dbReference type="HOGENOM" id="CLU_001650_17_6_1"/>
<sequence>MHGHPVFILKHNVHGYPSCIKARYVCKGFTTILGCDYHKTTSPTARLESFCLLLHLVATFS</sequence>
<accession>F8PGS8</accession>
<dbReference type="OMA" id="SCIKARY"/>
<dbReference type="Proteomes" id="UP000008063">
    <property type="component" value="Unassembled WGS sequence"/>
</dbReference>
<organism evidence="2">
    <name type="scientific">Serpula lacrymans var. lacrymans (strain S7.3)</name>
    <name type="common">Dry rot fungus</name>
    <dbReference type="NCBI Taxonomy" id="936435"/>
    <lineage>
        <taxon>Eukaryota</taxon>
        <taxon>Fungi</taxon>
        <taxon>Dikarya</taxon>
        <taxon>Basidiomycota</taxon>
        <taxon>Agaricomycotina</taxon>
        <taxon>Agaricomycetes</taxon>
        <taxon>Agaricomycetidae</taxon>
        <taxon>Boletales</taxon>
        <taxon>Coniophorineae</taxon>
        <taxon>Serpulaceae</taxon>
        <taxon>Serpula</taxon>
    </lineage>
</organism>
<dbReference type="EMBL" id="GL945474">
    <property type="protein sequence ID" value="EGO04880.1"/>
    <property type="molecule type" value="Genomic_DNA"/>
</dbReference>
<dbReference type="InParanoid" id="F8PGS8"/>
<evidence type="ECO:0000313" key="2">
    <source>
        <dbReference type="Proteomes" id="UP000008063"/>
    </source>
</evidence>
<name>F8PGS8_SERL3</name>
<dbReference type="STRING" id="936435.F8PGS8"/>
<reference evidence="2" key="1">
    <citation type="journal article" date="2011" name="Science">
        <title>The plant cell wall-decomposing machinery underlies the functional diversity of forest fungi.</title>
        <authorList>
            <person name="Eastwood D.C."/>
            <person name="Floudas D."/>
            <person name="Binder M."/>
            <person name="Majcherczyk A."/>
            <person name="Schneider P."/>
            <person name="Aerts A."/>
            <person name="Asiegbu F.O."/>
            <person name="Baker S.E."/>
            <person name="Barry K."/>
            <person name="Bendiksby M."/>
            <person name="Blumentritt M."/>
            <person name="Coutinho P.M."/>
            <person name="Cullen D."/>
            <person name="de Vries R.P."/>
            <person name="Gathman A."/>
            <person name="Goodell B."/>
            <person name="Henrissat B."/>
            <person name="Ihrmark K."/>
            <person name="Kauserud H."/>
            <person name="Kohler A."/>
            <person name="LaButti K."/>
            <person name="Lapidus A."/>
            <person name="Lavin J.L."/>
            <person name="Lee Y.-H."/>
            <person name="Lindquist E."/>
            <person name="Lilly W."/>
            <person name="Lucas S."/>
            <person name="Morin E."/>
            <person name="Murat C."/>
            <person name="Oguiza J.A."/>
            <person name="Park J."/>
            <person name="Pisabarro A.G."/>
            <person name="Riley R."/>
            <person name="Rosling A."/>
            <person name="Salamov A."/>
            <person name="Schmidt O."/>
            <person name="Schmutz J."/>
            <person name="Skrede I."/>
            <person name="Stenlid J."/>
            <person name="Wiebenga A."/>
            <person name="Xie X."/>
            <person name="Kuees U."/>
            <person name="Hibbett D.S."/>
            <person name="Hoffmeister D."/>
            <person name="Hoegberg N."/>
            <person name="Martin F."/>
            <person name="Grigoriev I.V."/>
            <person name="Watkinson S.C."/>
        </authorList>
    </citation>
    <scope>NUCLEOTIDE SEQUENCE [LARGE SCALE GENOMIC DNA]</scope>
    <source>
        <strain evidence="2">strain S7.3</strain>
    </source>
</reference>
<evidence type="ECO:0000313" key="1">
    <source>
        <dbReference type="EMBL" id="EGO04880.1"/>
    </source>
</evidence>
<dbReference type="AlphaFoldDB" id="F8PGS8"/>
<gene>
    <name evidence="1" type="ORF">SERLA73DRAFT_45253</name>
</gene>
<dbReference type="OrthoDB" id="3208215at2759"/>
<proteinExistence type="predicted"/>